<organism evidence="2 3">
    <name type="scientific">Companilactobacillus farciminis</name>
    <dbReference type="NCBI Taxonomy" id="1612"/>
    <lineage>
        <taxon>Bacteria</taxon>
        <taxon>Bacillati</taxon>
        <taxon>Bacillota</taxon>
        <taxon>Bacilli</taxon>
        <taxon>Lactobacillales</taxon>
        <taxon>Lactobacillaceae</taxon>
        <taxon>Companilactobacillus</taxon>
    </lineage>
</organism>
<evidence type="ECO:0000256" key="1">
    <source>
        <dbReference type="SAM" id="Phobius"/>
    </source>
</evidence>
<evidence type="ECO:0000313" key="2">
    <source>
        <dbReference type="EMBL" id="HJF85984.1"/>
    </source>
</evidence>
<keyword evidence="1" id="KW-1133">Transmembrane helix</keyword>
<reference evidence="2" key="1">
    <citation type="journal article" date="2021" name="PeerJ">
        <title>Extensive microbial diversity within the chicken gut microbiome revealed by metagenomics and culture.</title>
        <authorList>
            <person name="Gilroy R."/>
            <person name="Ravi A."/>
            <person name="Getino M."/>
            <person name="Pursley I."/>
            <person name="Horton D.L."/>
            <person name="Alikhan N.F."/>
            <person name="Baker D."/>
            <person name="Gharbi K."/>
            <person name="Hall N."/>
            <person name="Watson M."/>
            <person name="Adriaenssens E.M."/>
            <person name="Foster-Nyarko E."/>
            <person name="Jarju S."/>
            <person name="Secka A."/>
            <person name="Antonio M."/>
            <person name="Oren A."/>
            <person name="Chaudhuri R.R."/>
            <person name="La Ragione R."/>
            <person name="Hildebrand F."/>
            <person name="Pallen M.J."/>
        </authorList>
    </citation>
    <scope>NUCLEOTIDE SEQUENCE</scope>
    <source>
        <strain evidence="2">7886</strain>
    </source>
</reference>
<dbReference type="EMBL" id="DYWC01000028">
    <property type="protein sequence ID" value="HJF85984.1"/>
    <property type="molecule type" value="Genomic_DNA"/>
</dbReference>
<gene>
    <name evidence="2" type="ORF">K8V88_00950</name>
</gene>
<comment type="caution">
    <text evidence="2">The sequence shown here is derived from an EMBL/GenBank/DDBJ whole genome shotgun (WGS) entry which is preliminary data.</text>
</comment>
<name>A0A921HPL9_9LACO</name>
<keyword evidence="1" id="KW-0472">Membrane</keyword>
<feature type="transmembrane region" description="Helical" evidence="1">
    <location>
        <begin position="9"/>
        <end position="30"/>
    </location>
</feature>
<sequence>MLESNTNRLLWCIIALLALTAIVSVFVWGFNGSHDHNPAFEVGLWSNVKGTSADI</sequence>
<proteinExistence type="predicted"/>
<keyword evidence="1" id="KW-0812">Transmembrane</keyword>
<protein>
    <submittedName>
        <fullName evidence="2">Uncharacterized protein</fullName>
    </submittedName>
</protein>
<reference evidence="2" key="2">
    <citation type="submission" date="2021-09" db="EMBL/GenBank/DDBJ databases">
        <authorList>
            <person name="Gilroy R."/>
        </authorList>
    </citation>
    <scope>NUCLEOTIDE SEQUENCE</scope>
    <source>
        <strain evidence="2">7886</strain>
    </source>
</reference>
<dbReference type="Proteomes" id="UP000747013">
    <property type="component" value="Unassembled WGS sequence"/>
</dbReference>
<evidence type="ECO:0000313" key="3">
    <source>
        <dbReference type="Proteomes" id="UP000747013"/>
    </source>
</evidence>
<dbReference type="AlphaFoldDB" id="A0A921HPL9"/>
<accession>A0A921HPL9</accession>